<dbReference type="SMART" id="SM00382">
    <property type="entry name" value="AAA"/>
    <property type="match status" value="1"/>
</dbReference>
<dbReference type="InterPro" id="IPR003593">
    <property type="entry name" value="AAA+_ATPase"/>
</dbReference>
<protein>
    <submittedName>
        <fullName evidence="3">NB-ARC domain-containing protein</fullName>
    </submittedName>
</protein>
<dbReference type="Gene3D" id="3.40.50.300">
    <property type="entry name" value="P-loop containing nucleotide triphosphate hydrolases"/>
    <property type="match status" value="1"/>
</dbReference>
<accession>A0ABV4XMI4</accession>
<dbReference type="InterPro" id="IPR002182">
    <property type="entry name" value="NB-ARC"/>
</dbReference>
<evidence type="ECO:0000256" key="1">
    <source>
        <dbReference type="SAM" id="MobiDB-lite"/>
    </source>
</evidence>
<evidence type="ECO:0000313" key="3">
    <source>
        <dbReference type="EMBL" id="MFB2892930.1"/>
    </source>
</evidence>
<feature type="compositionally biased region" description="Basic and acidic residues" evidence="1">
    <location>
        <begin position="118"/>
        <end position="128"/>
    </location>
</feature>
<dbReference type="Pfam" id="PF26355">
    <property type="entry name" value="HTH_VMAP-M9"/>
    <property type="match status" value="1"/>
</dbReference>
<dbReference type="Proteomes" id="UP001576784">
    <property type="component" value="Unassembled WGS sequence"/>
</dbReference>
<evidence type="ECO:0000313" key="4">
    <source>
        <dbReference type="Proteomes" id="UP001576784"/>
    </source>
</evidence>
<dbReference type="SUPFAM" id="SSF52540">
    <property type="entry name" value="P-loop containing nucleoside triphosphate hydrolases"/>
    <property type="match status" value="1"/>
</dbReference>
<dbReference type="EMBL" id="JBHFNR010000056">
    <property type="protein sequence ID" value="MFB2892930.1"/>
    <property type="molecule type" value="Genomic_DNA"/>
</dbReference>
<dbReference type="InterPro" id="IPR027417">
    <property type="entry name" value="P-loop_NTPase"/>
</dbReference>
<reference evidence="3 4" key="1">
    <citation type="submission" date="2024-09" db="EMBL/GenBank/DDBJ databases">
        <title>Floridaenema gen nov. (Aerosakkonemataceae, Aerosakkonematales ord. nov., Cyanobacteria) from benthic tropical and subtropical fresh waters, with the description of four new species.</title>
        <authorList>
            <person name="Moretto J.A."/>
            <person name="Berthold D.E."/>
            <person name="Lefler F.W."/>
            <person name="Huang I.-S."/>
            <person name="Laughinghouse H. IV."/>
        </authorList>
    </citation>
    <scope>NUCLEOTIDE SEQUENCE [LARGE SCALE GENOMIC DNA]</scope>
    <source>
        <strain evidence="3 4">BLCC-F50</strain>
    </source>
</reference>
<keyword evidence="4" id="KW-1185">Reference proteome</keyword>
<dbReference type="PRINTS" id="PR00364">
    <property type="entry name" value="DISEASERSIST"/>
</dbReference>
<comment type="caution">
    <text evidence="3">The sequence shown here is derived from an EMBL/GenBank/DDBJ whole genome shotgun (WGS) entry which is preliminary data.</text>
</comment>
<sequence>MNLKEMLKFADDIVFAKTGQHLDDLQEAILRGTLERETYKEIAKDFDCSESRVREVGSELWRILSEELGEEVSKSNFRSAMERLQVSLFSKHFALQQDCVQISCVNYCAEARQPPDIPKSHADNEKTANSKQTKISHQDLSEMPELGVFYDSPSGDSFASRTPQLETLKTLILEQRCRLIALTGISGIGKTTLAAQLVQQIKDEFEYVIWCNLETSPTLAEFQDQLIQFFSQSEKLDSPATNQKPLPLIKYLQKYRCLVVLDDIHNLFSRGELAGKYKPGYEEYRSLFKNIETLSHQSCFLLIGWEQPREVTQVKNQNPTICTLQLTGLDIEPARELLRHYGLGEIENYSAIIERYQGNPFWLKSVGNLFQELGGGVTELLQDDTILLPEDLQDNLHQAVSRLSDWEKEVLSLMAREGDGIKLVKLIENTKIPPSDLANVVQSLWRRCLIEQQGSCYILPNVLREYMKSRSPTSSRSRGSTDS</sequence>
<organism evidence="3 4">
    <name type="scientific">Floridaenema flaviceps BLCC-F50</name>
    <dbReference type="NCBI Taxonomy" id="3153642"/>
    <lineage>
        <taxon>Bacteria</taxon>
        <taxon>Bacillati</taxon>
        <taxon>Cyanobacteriota</taxon>
        <taxon>Cyanophyceae</taxon>
        <taxon>Oscillatoriophycideae</taxon>
        <taxon>Aerosakkonematales</taxon>
        <taxon>Aerosakkonemataceae</taxon>
        <taxon>Floridanema</taxon>
        <taxon>Floridanema flaviceps</taxon>
    </lineage>
</organism>
<evidence type="ECO:0000259" key="2">
    <source>
        <dbReference type="SMART" id="SM00382"/>
    </source>
</evidence>
<dbReference type="Pfam" id="PF00931">
    <property type="entry name" value="NB-ARC"/>
    <property type="match status" value="1"/>
</dbReference>
<dbReference type="RefSeq" id="WP_413262618.1">
    <property type="nucleotide sequence ID" value="NZ_JBHFNR010000056.1"/>
</dbReference>
<feature type="region of interest" description="Disordered" evidence="1">
    <location>
        <begin position="115"/>
        <end position="137"/>
    </location>
</feature>
<name>A0ABV4XMI4_9CYAN</name>
<dbReference type="SUPFAM" id="SSF88659">
    <property type="entry name" value="Sigma3 and sigma4 domains of RNA polymerase sigma factors"/>
    <property type="match status" value="1"/>
</dbReference>
<proteinExistence type="predicted"/>
<feature type="domain" description="AAA+ ATPase" evidence="2">
    <location>
        <begin position="176"/>
        <end position="347"/>
    </location>
</feature>
<gene>
    <name evidence="3" type="ORF">ACE1CI_08295</name>
</gene>
<dbReference type="InterPro" id="IPR058651">
    <property type="entry name" value="HTH_VMAP-M9"/>
</dbReference>
<dbReference type="InterPro" id="IPR013324">
    <property type="entry name" value="RNA_pol_sigma_r3/r4-like"/>
</dbReference>